<dbReference type="Proteomes" id="UP000652761">
    <property type="component" value="Unassembled WGS sequence"/>
</dbReference>
<dbReference type="AlphaFoldDB" id="A0A843XT06"/>
<feature type="region of interest" description="Disordered" evidence="1">
    <location>
        <begin position="65"/>
        <end position="96"/>
    </location>
</feature>
<feature type="region of interest" description="Disordered" evidence="1">
    <location>
        <begin position="1"/>
        <end position="48"/>
    </location>
</feature>
<organism evidence="2 3">
    <name type="scientific">Colocasia esculenta</name>
    <name type="common">Wild taro</name>
    <name type="synonym">Arum esculentum</name>
    <dbReference type="NCBI Taxonomy" id="4460"/>
    <lineage>
        <taxon>Eukaryota</taxon>
        <taxon>Viridiplantae</taxon>
        <taxon>Streptophyta</taxon>
        <taxon>Embryophyta</taxon>
        <taxon>Tracheophyta</taxon>
        <taxon>Spermatophyta</taxon>
        <taxon>Magnoliopsida</taxon>
        <taxon>Liliopsida</taxon>
        <taxon>Araceae</taxon>
        <taxon>Aroideae</taxon>
        <taxon>Colocasieae</taxon>
        <taxon>Colocasia</taxon>
    </lineage>
</organism>
<keyword evidence="3" id="KW-1185">Reference proteome</keyword>
<comment type="caution">
    <text evidence="2">The sequence shown here is derived from an EMBL/GenBank/DDBJ whole genome shotgun (WGS) entry which is preliminary data.</text>
</comment>
<evidence type="ECO:0000256" key="1">
    <source>
        <dbReference type="SAM" id="MobiDB-lite"/>
    </source>
</evidence>
<evidence type="ECO:0000313" key="2">
    <source>
        <dbReference type="EMBL" id="MQM21977.1"/>
    </source>
</evidence>
<dbReference type="EMBL" id="NMUH01011904">
    <property type="protein sequence ID" value="MQM21977.1"/>
    <property type="molecule type" value="Genomic_DNA"/>
</dbReference>
<name>A0A843XT06_COLES</name>
<proteinExistence type="predicted"/>
<protein>
    <submittedName>
        <fullName evidence="2">Uncharacterized protein</fullName>
    </submittedName>
</protein>
<evidence type="ECO:0000313" key="3">
    <source>
        <dbReference type="Proteomes" id="UP000652761"/>
    </source>
</evidence>
<reference evidence="2" key="1">
    <citation type="submission" date="2017-07" db="EMBL/GenBank/DDBJ databases">
        <title>Taro Niue Genome Assembly and Annotation.</title>
        <authorList>
            <person name="Atibalentja N."/>
            <person name="Keating K."/>
            <person name="Fields C.J."/>
        </authorList>
    </citation>
    <scope>NUCLEOTIDE SEQUENCE</scope>
    <source>
        <strain evidence="2">Niue_2</strain>
        <tissue evidence="2">Leaf</tissue>
    </source>
</reference>
<gene>
    <name evidence="2" type="ORF">Taro_055024</name>
</gene>
<feature type="compositionally biased region" description="Basic and acidic residues" evidence="1">
    <location>
        <begin position="87"/>
        <end position="96"/>
    </location>
</feature>
<sequence length="96" mass="10945">MTRKVICSRAHSISSDEGDIPLLSIREPPLRNSPSRPSTASAPPPRWCRRALRAGRGSYLLKSERERKLLRGGSGREPLRCRRGRDRLRGGRERDR</sequence>
<accession>A0A843XT06</accession>